<reference evidence="8" key="1">
    <citation type="journal article" date="2012" name="Science">
        <title>The Paleozoic origin of enzymatic lignin decomposition reconstructed from 31 fungal genomes.</title>
        <authorList>
            <person name="Floudas D."/>
            <person name="Binder M."/>
            <person name="Riley R."/>
            <person name="Barry K."/>
            <person name="Blanchette R.A."/>
            <person name="Henrissat B."/>
            <person name="Martinez A.T."/>
            <person name="Otillar R."/>
            <person name="Spatafora J.W."/>
            <person name="Yadav J.S."/>
            <person name="Aerts A."/>
            <person name="Benoit I."/>
            <person name="Boyd A."/>
            <person name="Carlson A."/>
            <person name="Copeland A."/>
            <person name="Coutinho P.M."/>
            <person name="de Vries R.P."/>
            <person name="Ferreira P."/>
            <person name="Findley K."/>
            <person name="Foster B."/>
            <person name="Gaskell J."/>
            <person name="Glotzer D."/>
            <person name="Gorecki P."/>
            <person name="Heitman J."/>
            <person name="Hesse C."/>
            <person name="Hori C."/>
            <person name="Igarashi K."/>
            <person name="Jurgens J.A."/>
            <person name="Kallen N."/>
            <person name="Kersten P."/>
            <person name="Kohler A."/>
            <person name="Kuees U."/>
            <person name="Kumar T.K.A."/>
            <person name="Kuo A."/>
            <person name="LaButti K."/>
            <person name="Larrondo L.F."/>
            <person name="Lindquist E."/>
            <person name="Ling A."/>
            <person name="Lombard V."/>
            <person name="Lucas S."/>
            <person name="Lundell T."/>
            <person name="Martin R."/>
            <person name="McLaughlin D.J."/>
            <person name="Morgenstern I."/>
            <person name="Morin E."/>
            <person name="Murat C."/>
            <person name="Nagy L.G."/>
            <person name="Nolan M."/>
            <person name="Ohm R.A."/>
            <person name="Patyshakuliyeva A."/>
            <person name="Rokas A."/>
            <person name="Ruiz-Duenas F.J."/>
            <person name="Sabat G."/>
            <person name="Salamov A."/>
            <person name="Samejima M."/>
            <person name="Schmutz J."/>
            <person name="Slot J.C."/>
            <person name="St John F."/>
            <person name="Stenlid J."/>
            <person name="Sun H."/>
            <person name="Sun S."/>
            <person name="Syed K."/>
            <person name="Tsang A."/>
            <person name="Wiebenga A."/>
            <person name="Young D."/>
            <person name="Pisabarro A."/>
            <person name="Eastwood D.C."/>
            <person name="Martin F."/>
            <person name="Cullen D."/>
            <person name="Grigoriev I.V."/>
            <person name="Hibbett D.S."/>
        </authorList>
    </citation>
    <scope>NUCLEOTIDE SEQUENCE [LARGE SCALE GENOMIC DNA]</scope>
    <source>
        <strain evidence="8">RWD-64-598 SS2</strain>
    </source>
</reference>
<evidence type="ECO:0000313" key="7">
    <source>
        <dbReference type="EMBL" id="EIW82149.1"/>
    </source>
</evidence>
<evidence type="ECO:0000256" key="2">
    <source>
        <dbReference type="ARBA" id="ARBA00022630"/>
    </source>
</evidence>
<accession>A0A5M3MSK7</accession>
<keyword evidence="8" id="KW-1185">Reference proteome</keyword>
<feature type="domain" description="FAD-binding" evidence="6">
    <location>
        <begin position="44"/>
        <end position="360"/>
    </location>
</feature>
<dbReference type="Gene3D" id="3.50.50.60">
    <property type="entry name" value="FAD/NAD(P)-binding domain"/>
    <property type="match status" value="1"/>
</dbReference>
<evidence type="ECO:0000256" key="1">
    <source>
        <dbReference type="ARBA" id="ARBA00001974"/>
    </source>
</evidence>
<dbReference type="Pfam" id="PF01494">
    <property type="entry name" value="FAD_binding_3"/>
    <property type="match status" value="1"/>
</dbReference>
<dbReference type="GeneID" id="19203108"/>
<evidence type="ECO:0000313" key="8">
    <source>
        <dbReference type="Proteomes" id="UP000053558"/>
    </source>
</evidence>
<feature type="region of interest" description="Disordered" evidence="5">
    <location>
        <begin position="28"/>
        <end position="61"/>
    </location>
</feature>
<dbReference type="OrthoDB" id="2690153at2759"/>
<dbReference type="PANTHER" id="PTHR43004:SF19">
    <property type="entry name" value="BINDING MONOOXYGENASE, PUTATIVE (JCVI)-RELATED"/>
    <property type="match status" value="1"/>
</dbReference>
<dbReference type="InterPro" id="IPR002938">
    <property type="entry name" value="FAD-bd"/>
</dbReference>
<evidence type="ECO:0000256" key="5">
    <source>
        <dbReference type="SAM" id="MobiDB-lite"/>
    </source>
</evidence>
<evidence type="ECO:0000256" key="3">
    <source>
        <dbReference type="ARBA" id="ARBA00022827"/>
    </source>
</evidence>
<dbReference type="Gene3D" id="3.30.70.2450">
    <property type="match status" value="1"/>
</dbReference>
<dbReference type="Gene3D" id="3.40.30.120">
    <property type="match status" value="1"/>
</dbReference>
<dbReference type="GO" id="GO:0016709">
    <property type="term" value="F:oxidoreductase activity, acting on paired donors, with incorporation or reduction of molecular oxygen, NAD(P)H as one donor, and incorporation of one atom of oxygen"/>
    <property type="evidence" value="ECO:0007669"/>
    <property type="project" value="UniProtKB-ARBA"/>
</dbReference>
<dbReference type="InterPro" id="IPR036188">
    <property type="entry name" value="FAD/NAD-bd_sf"/>
</dbReference>
<dbReference type="GO" id="GO:0071949">
    <property type="term" value="F:FAD binding"/>
    <property type="evidence" value="ECO:0007669"/>
    <property type="project" value="InterPro"/>
</dbReference>
<dbReference type="Proteomes" id="UP000053558">
    <property type="component" value="Unassembled WGS sequence"/>
</dbReference>
<sequence length="555" mass="61026">MTITSTSTPTTPSDPPVLIVNRRRANRPHCSSSDCPEWNSAPHVDKETSFHPGSRGPGIQPRTQELLHQLGMSDMLNASIETMQIQRHSYDKMDAVKTWAVIPPLESTPHIPYINPRLLGQNGIEKFLRAALARLGYKVELGYDIRSFEQTPECVIVHAFRRDGSEETFRASYLTGADGGRGVSRKQLGATFLGETREENRLVTGDVRMTAEGFDKRYWHRFGDSNKKLVMLRHCAEVAEENDGYQFQIMGPEVDIHKLLSSKESLFEEIASALPMKIHFTSLICSSEWRPNIRMANNFGSQRAFLAGDAAHVHSPAGGQGLNTGISDAKISLVMKGGAGPSLLATYSAERLPLVAEMLNLTTTILDADTFGSDATWSPRPESLRMLGVNYRQSDIVLDEIHPLGSLPPIPAYGDPKEIQAVVLAAGDRAPEAGGLIDDAGNTHRLFDLFHMTHHTVLVFALSVEDARDILAARTARSADLIRYIVILPGSSQLDAGVTLNSDALIVQDSEGIAYSGYQAENDKTRVAIVRPDGWIGGLVRDKEGAHKYFTKIFE</sequence>
<comment type="caution">
    <text evidence="7">The sequence shown here is derived from an EMBL/GenBank/DDBJ whole genome shotgun (WGS) entry which is preliminary data.</text>
</comment>
<dbReference type="SUPFAM" id="SSF51905">
    <property type="entry name" value="FAD/NAD(P)-binding domain"/>
    <property type="match status" value="1"/>
</dbReference>
<proteinExistence type="predicted"/>
<organism evidence="7 8">
    <name type="scientific">Coniophora puteana (strain RWD-64-598)</name>
    <name type="common">Brown rot fungus</name>
    <dbReference type="NCBI Taxonomy" id="741705"/>
    <lineage>
        <taxon>Eukaryota</taxon>
        <taxon>Fungi</taxon>
        <taxon>Dikarya</taxon>
        <taxon>Basidiomycota</taxon>
        <taxon>Agaricomycotina</taxon>
        <taxon>Agaricomycetes</taxon>
        <taxon>Agaricomycetidae</taxon>
        <taxon>Boletales</taxon>
        <taxon>Coniophorineae</taxon>
        <taxon>Coniophoraceae</taxon>
        <taxon>Coniophora</taxon>
    </lineage>
</organism>
<dbReference type="KEGG" id="cput:CONPUDRAFT_153034"/>
<keyword evidence="2" id="KW-0285">Flavoprotein</keyword>
<gene>
    <name evidence="7" type="ORF">CONPUDRAFT_153034</name>
</gene>
<dbReference type="PANTHER" id="PTHR43004">
    <property type="entry name" value="TRK SYSTEM POTASSIUM UPTAKE PROTEIN"/>
    <property type="match status" value="1"/>
</dbReference>
<dbReference type="EMBL" id="JH711577">
    <property type="protein sequence ID" value="EIW82149.1"/>
    <property type="molecule type" value="Genomic_DNA"/>
</dbReference>
<evidence type="ECO:0000256" key="4">
    <source>
        <dbReference type="ARBA" id="ARBA00023002"/>
    </source>
</evidence>
<dbReference type="PRINTS" id="PR00420">
    <property type="entry name" value="RNGMNOXGNASE"/>
</dbReference>
<protein>
    <submittedName>
        <fullName evidence="7">FAD/NAD(P)-binding domain-containing protein</fullName>
    </submittedName>
</protein>
<dbReference type="InterPro" id="IPR050641">
    <property type="entry name" value="RIFMO-like"/>
</dbReference>
<comment type="cofactor">
    <cofactor evidence="1">
        <name>FAD</name>
        <dbReference type="ChEBI" id="CHEBI:57692"/>
    </cofactor>
</comment>
<keyword evidence="3" id="KW-0274">FAD</keyword>
<dbReference type="AlphaFoldDB" id="A0A5M3MSK7"/>
<evidence type="ECO:0000259" key="6">
    <source>
        <dbReference type="Pfam" id="PF01494"/>
    </source>
</evidence>
<keyword evidence="4" id="KW-0560">Oxidoreductase</keyword>
<dbReference type="RefSeq" id="XP_007767920.1">
    <property type="nucleotide sequence ID" value="XM_007769730.1"/>
</dbReference>
<name>A0A5M3MSK7_CONPW</name>